<evidence type="ECO:0000256" key="3">
    <source>
        <dbReference type="ARBA" id="ARBA00022475"/>
    </source>
</evidence>
<evidence type="ECO:0000256" key="1">
    <source>
        <dbReference type="ARBA" id="ARBA00004651"/>
    </source>
</evidence>
<dbReference type="PROSITE" id="PS50928">
    <property type="entry name" value="ABC_TM1"/>
    <property type="match status" value="1"/>
</dbReference>
<dbReference type="PANTHER" id="PTHR43227">
    <property type="entry name" value="BLL4140 PROTEIN"/>
    <property type="match status" value="1"/>
</dbReference>
<dbReference type="Pfam" id="PF00528">
    <property type="entry name" value="BPD_transp_1"/>
    <property type="match status" value="1"/>
</dbReference>
<name>A0ABS1J3K2_9FIRM</name>
<proteinExistence type="inferred from homology"/>
<feature type="transmembrane region" description="Helical" evidence="7">
    <location>
        <begin position="212"/>
        <end position="236"/>
    </location>
</feature>
<dbReference type="InterPro" id="IPR000515">
    <property type="entry name" value="MetI-like"/>
</dbReference>
<dbReference type="CDD" id="cd06261">
    <property type="entry name" value="TM_PBP2"/>
    <property type="match status" value="1"/>
</dbReference>
<dbReference type="Gene3D" id="1.10.3720.10">
    <property type="entry name" value="MetI-like"/>
    <property type="match status" value="1"/>
</dbReference>
<dbReference type="Proteomes" id="UP000604730">
    <property type="component" value="Unassembled WGS sequence"/>
</dbReference>
<evidence type="ECO:0000256" key="4">
    <source>
        <dbReference type="ARBA" id="ARBA00022692"/>
    </source>
</evidence>
<keyword evidence="5 7" id="KW-1133">Transmembrane helix</keyword>
<dbReference type="PANTHER" id="PTHR43227:SF11">
    <property type="entry name" value="BLL4140 PROTEIN"/>
    <property type="match status" value="1"/>
</dbReference>
<feature type="transmembrane region" description="Helical" evidence="7">
    <location>
        <begin position="279"/>
        <end position="299"/>
    </location>
</feature>
<evidence type="ECO:0000256" key="7">
    <source>
        <dbReference type="RuleBase" id="RU363032"/>
    </source>
</evidence>
<evidence type="ECO:0000256" key="5">
    <source>
        <dbReference type="ARBA" id="ARBA00022989"/>
    </source>
</evidence>
<evidence type="ECO:0000256" key="2">
    <source>
        <dbReference type="ARBA" id="ARBA00022448"/>
    </source>
</evidence>
<dbReference type="InterPro" id="IPR035906">
    <property type="entry name" value="MetI-like_sf"/>
</dbReference>
<feature type="transmembrane region" description="Helical" evidence="7">
    <location>
        <begin position="118"/>
        <end position="138"/>
    </location>
</feature>
<accession>A0ABS1J3K2</accession>
<dbReference type="RefSeq" id="WP_208430120.1">
    <property type="nucleotide sequence ID" value="NZ_JAEPRJ010000001.1"/>
</dbReference>
<feature type="transmembrane region" description="Helical" evidence="7">
    <location>
        <begin position="82"/>
        <end position="106"/>
    </location>
</feature>
<evidence type="ECO:0000313" key="10">
    <source>
        <dbReference type="Proteomes" id="UP000604730"/>
    </source>
</evidence>
<comment type="subcellular location">
    <subcellularLocation>
        <location evidence="1 7">Cell membrane</location>
        <topology evidence="1 7">Multi-pass membrane protein</topology>
    </subcellularLocation>
</comment>
<feature type="transmembrane region" description="Helical" evidence="7">
    <location>
        <begin position="168"/>
        <end position="191"/>
    </location>
</feature>
<comment type="caution">
    <text evidence="9">The sequence shown here is derived from an EMBL/GenBank/DDBJ whole genome shotgun (WGS) entry which is preliminary data.</text>
</comment>
<dbReference type="EMBL" id="JAEPRJ010000001">
    <property type="protein sequence ID" value="MBK5898719.1"/>
    <property type="molecule type" value="Genomic_DNA"/>
</dbReference>
<sequence length="309" mass="34553">MVKPKKTAKKGFKKLNLTLYLMILPAVIYYLIFAYLPMGGTVLAFKQFNYADGILASPWSGFKNFEFLFSGGKIFKVAFNTIAYNAVFIVVNLILQVGVAILLTEIKSKFFKKASQSIIFLPYFISWVIVGGFLYNLFNYEYGSLNTMLKAVGATPVDMYNNVGVWKYVLVVANAWKWVGYGSVIYLAAITGLDSEMYEAAAIDGAGRVRKIFSITLPLITPQIIIMTLLNVGRIFRGDFDMFYQVTANNPLLYDSTDVIDTYVVRSLLQIQDVGMTSAAGLIQSLISLVILLGVNSLVKRYQKDYALF</sequence>
<organism evidence="9 10">
    <name type="scientific">Catonella massiliensis</name>
    <dbReference type="NCBI Taxonomy" id="2799636"/>
    <lineage>
        <taxon>Bacteria</taxon>
        <taxon>Bacillati</taxon>
        <taxon>Bacillota</taxon>
        <taxon>Clostridia</taxon>
        <taxon>Lachnospirales</taxon>
        <taxon>Lachnospiraceae</taxon>
        <taxon>Catonella</taxon>
    </lineage>
</organism>
<keyword evidence="4 7" id="KW-0812">Transmembrane</keyword>
<keyword evidence="3" id="KW-1003">Cell membrane</keyword>
<keyword evidence="10" id="KW-1185">Reference proteome</keyword>
<reference evidence="9 10" key="1">
    <citation type="submission" date="2021-01" db="EMBL/GenBank/DDBJ databases">
        <title>Isolation and description of Catonella massiliensis sp. nov., a novel Catonella species, isolated from a stable periodontitis subject.</title>
        <authorList>
            <person name="Antezack A."/>
            <person name="Boxberger M."/>
            <person name="La Scola B."/>
            <person name="Monnet-Corti V."/>
        </authorList>
    </citation>
    <scope>NUCLEOTIDE SEQUENCE [LARGE SCALE GENOMIC DNA]</scope>
    <source>
        <strain evidence="9 10">Marseille-Q4567</strain>
    </source>
</reference>
<gene>
    <name evidence="9" type="ORF">JJN12_13205</name>
</gene>
<keyword evidence="2 7" id="KW-0813">Transport</keyword>
<evidence type="ECO:0000259" key="8">
    <source>
        <dbReference type="PROSITE" id="PS50928"/>
    </source>
</evidence>
<protein>
    <submittedName>
        <fullName evidence="9">Sugar ABC transporter permease</fullName>
    </submittedName>
</protein>
<evidence type="ECO:0000313" key="9">
    <source>
        <dbReference type="EMBL" id="MBK5898719.1"/>
    </source>
</evidence>
<feature type="transmembrane region" description="Helical" evidence="7">
    <location>
        <begin position="15"/>
        <end position="36"/>
    </location>
</feature>
<dbReference type="InterPro" id="IPR050809">
    <property type="entry name" value="UgpAE/MalFG_permease"/>
</dbReference>
<comment type="similarity">
    <text evidence="7">Belongs to the binding-protein-dependent transport system permease family.</text>
</comment>
<dbReference type="SUPFAM" id="SSF161098">
    <property type="entry name" value="MetI-like"/>
    <property type="match status" value="1"/>
</dbReference>
<feature type="domain" description="ABC transmembrane type-1" evidence="8">
    <location>
        <begin position="78"/>
        <end position="295"/>
    </location>
</feature>
<evidence type="ECO:0000256" key="6">
    <source>
        <dbReference type="ARBA" id="ARBA00023136"/>
    </source>
</evidence>
<keyword evidence="6 7" id="KW-0472">Membrane</keyword>